<keyword evidence="4 7" id="KW-0812">Transmembrane</keyword>
<feature type="transmembrane region" description="Helical" evidence="7">
    <location>
        <begin position="85"/>
        <end position="105"/>
    </location>
</feature>
<reference evidence="9 10" key="1">
    <citation type="journal article" date="2013" name="BMC Genomics">
        <title>The genome and transcriptome of the pine saprophyte Ophiostoma piceae, and a comparison with the bark beetle-associated pine pathogen Grosmannia clavigera.</title>
        <authorList>
            <person name="Haridas S."/>
            <person name="Wang Y."/>
            <person name="Lim L."/>
            <person name="Massoumi Alamouti S."/>
            <person name="Jackman S."/>
            <person name="Docking R."/>
            <person name="Robertson G."/>
            <person name="Birol I."/>
            <person name="Bohlmann J."/>
            <person name="Breuil C."/>
        </authorList>
    </citation>
    <scope>NUCLEOTIDE SEQUENCE [LARGE SCALE GENOMIC DNA]</scope>
    <source>
        <strain evidence="9 10">UAMH 11346</strain>
    </source>
</reference>
<dbReference type="OrthoDB" id="6612291at2759"/>
<feature type="domain" description="Major facilitator superfamily (MFS) profile" evidence="8">
    <location>
        <begin position="13"/>
        <end position="459"/>
    </location>
</feature>
<dbReference type="InterPro" id="IPR036259">
    <property type="entry name" value="MFS_trans_sf"/>
</dbReference>
<evidence type="ECO:0000256" key="7">
    <source>
        <dbReference type="SAM" id="Phobius"/>
    </source>
</evidence>
<dbReference type="Gene3D" id="1.20.1250.20">
    <property type="entry name" value="MFS general substrate transporter like domains"/>
    <property type="match status" value="1"/>
</dbReference>
<dbReference type="eggNOG" id="KOG0254">
    <property type="taxonomic scope" value="Eukaryota"/>
</dbReference>
<dbReference type="InterPro" id="IPR020846">
    <property type="entry name" value="MFS_dom"/>
</dbReference>
<gene>
    <name evidence="9" type="ORF">F503_08545</name>
</gene>
<protein>
    <submittedName>
        <fullName evidence="9">Mfs monosaccharide transporter</fullName>
    </submittedName>
</protein>
<feature type="transmembrane region" description="Helical" evidence="7">
    <location>
        <begin position="337"/>
        <end position="357"/>
    </location>
</feature>
<evidence type="ECO:0000313" key="9">
    <source>
        <dbReference type="EMBL" id="EPE02782.1"/>
    </source>
</evidence>
<feature type="transmembrane region" description="Helical" evidence="7">
    <location>
        <begin position="369"/>
        <end position="394"/>
    </location>
</feature>
<feature type="transmembrane region" description="Helical" evidence="7">
    <location>
        <begin position="136"/>
        <end position="158"/>
    </location>
</feature>
<dbReference type="InterPro" id="IPR050360">
    <property type="entry name" value="MFS_Sugar_Transporters"/>
</dbReference>
<feature type="transmembrane region" description="Helical" evidence="7">
    <location>
        <begin position="178"/>
        <end position="196"/>
    </location>
</feature>
<dbReference type="InterPro" id="IPR005828">
    <property type="entry name" value="MFS_sugar_transport-like"/>
</dbReference>
<dbReference type="FunFam" id="1.20.1250.20:FF:000134">
    <property type="entry name" value="MFS sugar transporter protein"/>
    <property type="match status" value="1"/>
</dbReference>
<organism evidence="9 10">
    <name type="scientific">Ophiostoma piceae (strain UAMH 11346)</name>
    <name type="common">Sap stain fungus</name>
    <dbReference type="NCBI Taxonomy" id="1262450"/>
    <lineage>
        <taxon>Eukaryota</taxon>
        <taxon>Fungi</taxon>
        <taxon>Dikarya</taxon>
        <taxon>Ascomycota</taxon>
        <taxon>Pezizomycotina</taxon>
        <taxon>Sordariomycetes</taxon>
        <taxon>Sordariomycetidae</taxon>
        <taxon>Ophiostomatales</taxon>
        <taxon>Ophiostomataceae</taxon>
        <taxon>Ophiostoma</taxon>
    </lineage>
</organism>
<dbReference type="PROSITE" id="PS50850">
    <property type="entry name" value="MFS"/>
    <property type="match status" value="1"/>
</dbReference>
<evidence type="ECO:0000313" key="10">
    <source>
        <dbReference type="Proteomes" id="UP000016923"/>
    </source>
</evidence>
<dbReference type="OMA" id="GTCAFIS"/>
<evidence type="ECO:0000256" key="4">
    <source>
        <dbReference type="ARBA" id="ARBA00022692"/>
    </source>
</evidence>
<feature type="transmembrane region" description="Helical" evidence="7">
    <location>
        <begin position="51"/>
        <end position="73"/>
    </location>
</feature>
<dbReference type="VEuPathDB" id="FungiDB:F503_08545"/>
<dbReference type="EMBL" id="KE148174">
    <property type="protein sequence ID" value="EPE02782.1"/>
    <property type="molecule type" value="Genomic_DNA"/>
</dbReference>
<keyword evidence="10" id="KW-1185">Reference proteome</keyword>
<dbReference type="GO" id="GO:0016020">
    <property type="term" value="C:membrane"/>
    <property type="evidence" value="ECO:0007669"/>
    <property type="project" value="UniProtKB-SubCell"/>
</dbReference>
<feature type="transmembrane region" description="Helical" evidence="7">
    <location>
        <begin position="7"/>
        <end position="26"/>
    </location>
</feature>
<dbReference type="Proteomes" id="UP000016923">
    <property type="component" value="Unassembled WGS sequence"/>
</dbReference>
<dbReference type="PROSITE" id="PS00217">
    <property type="entry name" value="SUGAR_TRANSPORT_2"/>
    <property type="match status" value="1"/>
</dbReference>
<dbReference type="HOGENOM" id="CLU_001265_30_13_1"/>
<proteinExistence type="inferred from homology"/>
<feature type="transmembrane region" description="Helical" evidence="7">
    <location>
        <begin position="304"/>
        <end position="328"/>
    </location>
</feature>
<evidence type="ECO:0000256" key="1">
    <source>
        <dbReference type="ARBA" id="ARBA00004141"/>
    </source>
</evidence>
<evidence type="ECO:0000256" key="5">
    <source>
        <dbReference type="ARBA" id="ARBA00022989"/>
    </source>
</evidence>
<dbReference type="PRINTS" id="PR00171">
    <property type="entry name" value="SUGRTRNSPORT"/>
</dbReference>
<feature type="transmembrane region" description="Helical" evidence="7">
    <location>
        <begin position="406"/>
        <end position="424"/>
    </location>
</feature>
<keyword evidence="5 7" id="KW-1133">Transmembrane helix</keyword>
<dbReference type="GO" id="GO:0005351">
    <property type="term" value="F:carbohydrate:proton symporter activity"/>
    <property type="evidence" value="ECO:0007669"/>
    <property type="project" value="TreeGrafter"/>
</dbReference>
<sequence>MVYDASLRYTIGIALFASIGTFLFGYDGGIVTTTIAHQSWVEYMGNPSNGLTGAISATYIAGEVLGSITQIFVADQLGRIRFLEICCVIVTVGCTLQAAAINIGMLLGGRAIAGFAVGGLSCTIPIYVIEISPPKYRGLIGGISGLGMAVGTMSSNWVGFACGFAPYGALQWRLPLGLQIPFGVILFCGLVTFMPHSPRQLIVKGKVDEARALFLRIRTAGLDVSSDDFHDSQAYHEILEEFSLMRAQLQFEKERELSYRDIFKIYRRRVLVSISVQVLTSLTGINVIQYYQTKLYKSLGITSQTGLCLAAVWGTVAVISNVIAVYFLPDRWGRRKMLLTGVGCVILTEIYAAVMQHQFQNTDNKIGKAFAILGIYLFAVAYYGMINSVTWLYGAEILPMAIRNRVMGTAAACHYIVNVGLTEAGPSAFANIKENYYYVFVGCCSLYFVGIYLWYPETKQKTLEEIAAAFGDKVVEVGANEMAAEELAMEGGAKAGLEKANHIERA</sequence>
<dbReference type="InterPro" id="IPR003663">
    <property type="entry name" value="Sugar/inositol_transpt"/>
</dbReference>
<keyword evidence="3" id="KW-0813">Transport</keyword>
<feature type="transmembrane region" description="Helical" evidence="7">
    <location>
        <begin position="436"/>
        <end position="455"/>
    </location>
</feature>
<dbReference type="Pfam" id="PF00083">
    <property type="entry name" value="Sugar_tr"/>
    <property type="match status" value="1"/>
</dbReference>
<dbReference type="PANTHER" id="PTHR48022:SF11">
    <property type="entry name" value="MONOSACCHARIDE TRANSPORTER (HXT8), PUTATIVE (AFU_ORTHOLOGUE AFUA_2G08120)-RELATED"/>
    <property type="match status" value="1"/>
</dbReference>
<accession>S3BQX2</accession>
<keyword evidence="6 7" id="KW-0472">Membrane</keyword>
<evidence type="ECO:0000259" key="8">
    <source>
        <dbReference type="PROSITE" id="PS50850"/>
    </source>
</evidence>
<evidence type="ECO:0000256" key="6">
    <source>
        <dbReference type="ARBA" id="ARBA00023136"/>
    </source>
</evidence>
<dbReference type="InterPro" id="IPR005829">
    <property type="entry name" value="Sugar_transporter_CS"/>
</dbReference>
<evidence type="ECO:0000256" key="2">
    <source>
        <dbReference type="ARBA" id="ARBA00010992"/>
    </source>
</evidence>
<comment type="similarity">
    <text evidence="2">Belongs to the major facilitator superfamily. Sugar transporter (TC 2.A.1.1) family.</text>
</comment>
<evidence type="ECO:0000256" key="3">
    <source>
        <dbReference type="ARBA" id="ARBA00022448"/>
    </source>
</evidence>
<dbReference type="PANTHER" id="PTHR48022">
    <property type="entry name" value="PLASTIDIC GLUCOSE TRANSPORTER 4"/>
    <property type="match status" value="1"/>
</dbReference>
<feature type="transmembrane region" description="Helical" evidence="7">
    <location>
        <begin position="270"/>
        <end position="292"/>
    </location>
</feature>
<comment type="subcellular location">
    <subcellularLocation>
        <location evidence="1">Membrane</location>
        <topology evidence="1">Multi-pass membrane protein</topology>
    </subcellularLocation>
</comment>
<dbReference type="SUPFAM" id="SSF103473">
    <property type="entry name" value="MFS general substrate transporter"/>
    <property type="match status" value="1"/>
</dbReference>
<feature type="transmembrane region" description="Helical" evidence="7">
    <location>
        <begin position="111"/>
        <end position="129"/>
    </location>
</feature>
<name>S3BQX2_OPHP1</name>
<dbReference type="AlphaFoldDB" id="S3BQX2"/>